<dbReference type="VEuPathDB" id="AmoebaDB:ACA1_391130"/>
<dbReference type="GeneID" id="14915390"/>
<protein>
    <recommendedName>
        <fullName evidence="1">Carbohydrate esterase 2 N-terminal domain-containing protein</fullName>
    </recommendedName>
</protein>
<accession>L8GP52</accession>
<reference evidence="2 3" key="1">
    <citation type="journal article" date="2013" name="Genome Biol.">
        <title>Genome of Acanthamoeba castellanii highlights extensive lateral gene transfer and early evolution of tyrosine kinase signaling.</title>
        <authorList>
            <person name="Clarke M."/>
            <person name="Lohan A.J."/>
            <person name="Liu B."/>
            <person name="Lagkouvardos I."/>
            <person name="Roy S."/>
            <person name="Zafar N."/>
            <person name="Bertelli C."/>
            <person name="Schilde C."/>
            <person name="Kianianmomeni A."/>
            <person name="Burglin T.R."/>
            <person name="Frech C."/>
            <person name="Turcotte B."/>
            <person name="Kopec K.O."/>
            <person name="Synnott J.M."/>
            <person name="Choo C."/>
            <person name="Paponov I."/>
            <person name="Finkler A."/>
            <person name="Soon Heng Tan C."/>
            <person name="Hutchins A.P."/>
            <person name="Weinmeier T."/>
            <person name="Rattei T."/>
            <person name="Chu J.S."/>
            <person name="Gimenez G."/>
            <person name="Irimia M."/>
            <person name="Rigden D.J."/>
            <person name="Fitzpatrick D.A."/>
            <person name="Lorenzo-Morales J."/>
            <person name="Bateman A."/>
            <person name="Chiu C.H."/>
            <person name="Tang P."/>
            <person name="Hegemann P."/>
            <person name="Fromm H."/>
            <person name="Raoult D."/>
            <person name="Greub G."/>
            <person name="Miranda-Saavedra D."/>
            <person name="Chen N."/>
            <person name="Nash P."/>
            <person name="Ginger M.L."/>
            <person name="Horn M."/>
            <person name="Schaap P."/>
            <person name="Caler L."/>
            <person name="Loftus B."/>
        </authorList>
    </citation>
    <scope>NUCLEOTIDE SEQUENCE [LARGE SCALE GENOMIC DNA]</scope>
    <source>
        <strain evidence="2 3">Neff</strain>
    </source>
</reference>
<proteinExistence type="predicted"/>
<evidence type="ECO:0000313" key="3">
    <source>
        <dbReference type="Proteomes" id="UP000011083"/>
    </source>
</evidence>
<dbReference type="InterPro" id="IPR040794">
    <property type="entry name" value="CE2_N"/>
</dbReference>
<name>L8GP52_ACACF</name>
<organism evidence="2 3">
    <name type="scientific">Acanthamoeba castellanii (strain ATCC 30010 / Neff)</name>
    <dbReference type="NCBI Taxonomy" id="1257118"/>
    <lineage>
        <taxon>Eukaryota</taxon>
        <taxon>Amoebozoa</taxon>
        <taxon>Discosea</taxon>
        <taxon>Longamoebia</taxon>
        <taxon>Centramoebida</taxon>
        <taxon>Acanthamoebidae</taxon>
        <taxon>Acanthamoeba</taxon>
    </lineage>
</organism>
<keyword evidence="3" id="KW-1185">Reference proteome</keyword>
<sequence length="203" mass="22009">MVEQNIVAIVTHRQPYDLDSSLVKCKQRVEATQVVAVVKRFPELVINNKPIVALWVAVAAGQSVQYVGRVQQSPIIAGAVQFEWSSVEIHTTFKGRAIDALLDREGNVFEVFVDGFSYTAASGLSSGVVLRKRTEARFGVVTFRGLVVAGGCAAGRRTLLHPCSRGDTREGPVKNVVDKEKAKGVNITFIDSAEPVIKAAMGW</sequence>
<dbReference type="Proteomes" id="UP000011083">
    <property type="component" value="Unassembled WGS sequence"/>
</dbReference>
<evidence type="ECO:0000259" key="1">
    <source>
        <dbReference type="Pfam" id="PF17996"/>
    </source>
</evidence>
<dbReference type="RefSeq" id="XP_004336768.1">
    <property type="nucleotide sequence ID" value="XM_004336720.1"/>
</dbReference>
<dbReference type="KEGG" id="acan:ACA1_391130"/>
<feature type="domain" description="Carbohydrate esterase 2 N-terminal" evidence="1">
    <location>
        <begin position="66"/>
        <end position="151"/>
    </location>
</feature>
<gene>
    <name evidence="2" type="ORF">ACA1_391130</name>
</gene>
<evidence type="ECO:0000313" key="2">
    <source>
        <dbReference type="EMBL" id="ELR14755.1"/>
    </source>
</evidence>
<dbReference type="EMBL" id="KB008044">
    <property type="protein sequence ID" value="ELR14755.1"/>
    <property type="molecule type" value="Genomic_DNA"/>
</dbReference>
<dbReference type="AlphaFoldDB" id="L8GP52"/>
<dbReference type="Gene3D" id="2.60.120.260">
    <property type="entry name" value="Galactose-binding domain-like"/>
    <property type="match status" value="1"/>
</dbReference>
<dbReference type="Pfam" id="PF17996">
    <property type="entry name" value="CE2_N"/>
    <property type="match status" value="1"/>
</dbReference>